<evidence type="ECO:0000256" key="1">
    <source>
        <dbReference type="SAM" id="Phobius"/>
    </source>
</evidence>
<comment type="caution">
    <text evidence="2">The sequence shown here is derived from an EMBL/GenBank/DDBJ whole genome shotgun (WGS) entry which is preliminary data.</text>
</comment>
<feature type="non-terminal residue" evidence="2">
    <location>
        <position position="52"/>
    </location>
</feature>
<keyword evidence="1" id="KW-1133">Transmembrane helix</keyword>
<dbReference type="Proteomes" id="UP001177023">
    <property type="component" value="Unassembled WGS sequence"/>
</dbReference>
<keyword evidence="3" id="KW-1185">Reference proteome</keyword>
<keyword evidence="1" id="KW-0812">Transmembrane</keyword>
<organism evidence="2 3">
    <name type="scientific">Mesorhabditis spiculigera</name>
    <dbReference type="NCBI Taxonomy" id="96644"/>
    <lineage>
        <taxon>Eukaryota</taxon>
        <taxon>Metazoa</taxon>
        <taxon>Ecdysozoa</taxon>
        <taxon>Nematoda</taxon>
        <taxon>Chromadorea</taxon>
        <taxon>Rhabditida</taxon>
        <taxon>Rhabditina</taxon>
        <taxon>Rhabditomorpha</taxon>
        <taxon>Rhabditoidea</taxon>
        <taxon>Rhabditidae</taxon>
        <taxon>Mesorhabditinae</taxon>
        <taxon>Mesorhabditis</taxon>
    </lineage>
</organism>
<name>A0AA36C5S7_9BILA</name>
<evidence type="ECO:0000313" key="3">
    <source>
        <dbReference type="Proteomes" id="UP001177023"/>
    </source>
</evidence>
<feature type="transmembrane region" description="Helical" evidence="1">
    <location>
        <begin position="13"/>
        <end position="34"/>
    </location>
</feature>
<keyword evidence="1" id="KW-0472">Membrane</keyword>
<protein>
    <submittedName>
        <fullName evidence="2">Uncharacterized protein</fullName>
    </submittedName>
</protein>
<accession>A0AA36C5S7</accession>
<proteinExistence type="predicted"/>
<sequence length="52" mass="6131">MVLTLFEPLWLSIYWKVNGCIVIVLNSFATFIIFKYSSTEMAAYRYFLSNIL</sequence>
<reference evidence="2" key="1">
    <citation type="submission" date="2023-06" db="EMBL/GenBank/DDBJ databases">
        <authorList>
            <person name="Delattre M."/>
        </authorList>
    </citation>
    <scope>NUCLEOTIDE SEQUENCE</scope>
    <source>
        <strain evidence="2">AF72</strain>
    </source>
</reference>
<gene>
    <name evidence="2" type="ORF">MSPICULIGERA_LOCUS1048</name>
</gene>
<dbReference type="InterPro" id="IPR019429">
    <property type="entry name" value="7TM_GPCR_serpentine_rcpt_Sri"/>
</dbReference>
<dbReference type="AlphaFoldDB" id="A0AA36C5S7"/>
<dbReference type="Pfam" id="PF10327">
    <property type="entry name" value="7TM_GPCR_Sri"/>
    <property type="match status" value="1"/>
</dbReference>
<dbReference type="EMBL" id="CATQJA010000255">
    <property type="protein sequence ID" value="CAJ0558654.1"/>
    <property type="molecule type" value="Genomic_DNA"/>
</dbReference>
<evidence type="ECO:0000313" key="2">
    <source>
        <dbReference type="EMBL" id="CAJ0558654.1"/>
    </source>
</evidence>